<evidence type="ECO:0000256" key="4">
    <source>
        <dbReference type="ARBA" id="ARBA00022694"/>
    </source>
</evidence>
<dbReference type="OMA" id="VGRFNEX"/>
<keyword evidence="15" id="KW-1185">Reference proteome</keyword>
<gene>
    <name evidence="16" type="primary">LOC106072700</name>
</gene>
<evidence type="ECO:0000256" key="2">
    <source>
        <dbReference type="ARBA" id="ARBA00022552"/>
    </source>
</evidence>
<dbReference type="Proteomes" id="UP001165740">
    <property type="component" value="Chromosome 10"/>
</dbReference>
<dbReference type="PANTHER" id="PTHR10925">
    <property type="entry name" value="N-ACETYLTRANSFERASE 10"/>
    <property type="match status" value="1"/>
</dbReference>
<evidence type="ECO:0000256" key="6">
    <source>
        <dbReference type="ARBA" id="ARBA00022840"/>
    </source>
</evidence>
<comment type="similarity">
    <text evidence="9">Belongs to the RNA cytidine acetyltransferase family. NAT10 subfamily.</text>
</comment>
<dbReference type="OrthoDB" id="10067491at2759"/>
<dbReference type="EC" id="2.3.1.-" evidence="9"/>
<evidence type="ECO:0000259" key="13">
    <source>
        <dbReference type="Pfam" id="PF13718"/>
    </source>
</evidence>
<keyword evidence="2 9" id="KW-0698">rRNA processing</keyword>
<feature type="binding site" evidence="9">
    <location>
        <position position="495"/>
    </location>
    <ligand>
        <name>ATP</name>
        <dbReference type="ChEBI" id="CHEBI:30616"/>
    </ligand>
</feature>
<dbReference type="GO" id="GO:0005524">
    <property type="term" value="F:ATP binding"/>
    <property type="evidence" value="ECO:0007669"/>
    <property type="project" value="UniProtKB-UniRule"/>
</dbReference>
<evidence type="ECO:0000256" key="10">
    <source>
        <dbReference type="SAM" id="MobiDB-lite"/>
    </source>
</evidence>
<dbReference type="HAMAP" id="MF_03211">
    <property type="entry name" value="RNA_acetyltr_Nat10"/>
    <property type="match status" value="1"/>
</dbReference>
<dbReference type="Gene3D" id="3.40.50.11040">
    <property type="match status" value="1"/>
</dbReference>
<dbReference type="Gene3D" id="3.40.630.30">
    <property type="match status" value="1"/>
</dbReference>
<dbReference type="GO" id="GO:1904812">
    <property type="term" value="P:rRNA acetylation involved in maturation of SSU-rRNA"/>
    <property type="evidence" value="ECO:0007669"/>
    <property type="project" value="InterPro"/>
</dbReference>
<keyword evidence="4 9" id="KW-0819">tRNA processing</keyword>
<feature type="binding site" evidence="9">
    <location>
        <position position="761"/>
    </location>
    <ligand>
        <name>acetyl-CoA</name>
        <dbReference type="ChEBI" id="CHEBI:57288"/>
    </ligand>
</feature>
<dbReference type="GO" id="GO:0051391">
    <property type="term" value="P:tRNA acetylation"/>
    <property type="evidence" value="ECO:0007669"/>
    <property type="project" value="UniProtKB-UniRule"/>
</dbReference>
<dbReference type="InterPro" id="IPR027992">
    <property type="entry name" value="tRNA_bind_dom"/>
</dbReference>
<proteinExistence type="inferred from homology"/>
<evidence type="ECO:0000256" key="1">
    <source>
        <dbReference type="ARBA" id="ARBA00004604"/>
    </source>
</evidence>
<dbReference type="Pfam" id="PF05127">
    <property type="entry name" value="NAT10_TcmA_helicase"/>
    <property type="match status" value="1"/>
</dbReference>
<dbReference type="PANTHER" id="PTHR10925:SF5">
    <property type="entry name" value="RNA CYTIDINE ACETYLTRANSFERASE"/>
    <property type="match status" value="1"/>
</dbReference>
<dbReference type="RefSeq" id="XP_055901048.1">
    <property type="nucleotide sequence ID" value="XM_056045073.1"/>
</dbReference>
<organism evidence="15 16">
    <name type="scientific">Biomphalaria glabrata</name>
    <name type="common">Bloodfluke planorb</name>
    <name type="synonym">Freshwater snail</name>
    <dbReference type="NCBI Taxonomy" id="6526"/>
    <lineage>
        <taxon>Eukaryota</taxon>
        <taxon>Metazoa</taxon>
        <taxon>Spiralia</taxon>
        <taxon>Lophotrochozoa</taxon>
        <taxon>Mollusca</taxon>
        <taxon>Gastropoda</taxon>
        <taxon>Heterobranchia</taxon>
        <taxon>Euthyneura</taxon>
        <taxon>Panpulmonata</taxon>
        <taxon>Hygrophila</taxon>
        <taxon>Lymnaeoidea</taxon>
        <taxon>Planorbidae</taxon>
        <taxon>Biomphalaria</taxon>
    </lineage>
</organism>
<feature type="binding site" evidence="9">
    <location>
        <begin position="661"/>
        <end position="667"/>
    </location>
    <ligand>
        <name>acetyl-CoA</name>
        <dbReference type="ChEBI" id="CHEBI:57288"/>
    </ligand>
</feature>
<dbReference type="InterPro" id="IPR033688">
    <property type="entry name" value="NAT10"/>
</dbReference>
<evidence type="ECO:0000256" key="3">
    <source>
        <dbReference type="ARBA" id="ARBA00022679"/>
    </source>
</evidence>
<dbReference type="GO" id="GO:0005730">
    <property type="term" value="C:nucleolus"/>
    <property type="evidence" value="ECO:0007669"/>
    <property type="project" value="UniProtKB-SubCell"/>
</dbReference>
<dbReference type="InterPro" id="IPR032672">
    <property type="entry name" value="TmcA/NAT10/Kre33"/>
</dbReference>
<name>A0A9W3BNT7_BIOGL</name>
<feature type="domain" description="TcmA/NAT10 helicase" evidence="11">
    <location>
        <begin position="280"/>
        <end position="513"/>
    </location>
</feature>
<dbReference type="GO" id="GO:0000049">
    <property type="term" value="F:tRNA binding"/>
    <property type="evidence" value="ECO:0007669"/>
    <property type="project" value="TreeGrafter"/>
</dbReference>
<keyword evidence="6 9" id="KW-0067">ATP-binding</keyword>
<comment type="subcellular location">
    <subcellularLocation>
        <location evidence="1 9">Nucleus</location>
        <location evidence="1 9">Nucleolus</location>
    </subcellularLocation>
</comment>
<keyword evidence="5 9" id="KW-0547">Nucleotide-binding</keyword>
<feature type="domain" description="TmcA/NAT10 N-terminal" evidence="12">
    <location>
        <begin position="8"/>
        <end position="200"/>
    </location>
</feature>
<comment type="catalytic activity">
    <reaction evidence="9">
        <text>a cytidine in tRNA + acetyl-CoA + ATP + H2O = an N(4)-acetylcytidine in tRNA + ADP + phosphate + CoA + H(+)</text>
        <dbReference type="Rhea" id="RHEA:53876"/>
        <dbReference type="Rhea" id="RHEA-COMP:13670"/>
        <dbReference type="Rhea" id="RHEA-COMP:13671"/>
        <dbReference type="ChEBI" id="CHEBI:15377"/>
        <dbReference type="ChEBI" id="CHEBI:15378"/>
        <dbReference type="ChEBI" id="CHEBI:30616"/>
        <dbReference type="ChEBI" id="CHEBI:43474"/>
        <dbReference type="ChEBI" id="CHEBI:57287"/>
        <dbReference type="ChEBI" id="CHEBI:57288"/>
        <dbReference type="ChEBI" id="CHEBI:74900"/>
        <dbReference type="ChEBI" id="CHEBI:82748"/>
        <dbReference type="ChEBI" id="CHEBI:456216"/>
    </reaction>
</comment>
<dbReference type="InterPro" id="IPR013562">
    <property type="entry name" value="TmcA/NAT10_N"/>
</dbReference>
<feature type="binding site" evidence="9">
    <location>
        <begin position="286"/>
        <end position="295"/>
    </location>
    <ligand>
        <name>ATP</name>
        <dbReference type="ChEBI" id="CHEBI:30616"/>
    </ligand>
</feature>
<dbReference type="GO" id="GO:0030686">
    <property type="term" value="C:90S preribosome"/>
    <property type="evidence" value="ECO:0007669"/>
    <property type="project" value="TreeGrafter"/>
</dbReference>
<dbReference type="Pfam" id="PF13725">
    <property type="entry name" value="tRNA_bind_2"/>
    <property type="match status" value="1"/>
</dbReference>
<evidence type="ECO:0000256" key="9">
    <source>
        <dbReference type="HAMAP-Rule" id="MF_03211"/>
    </source>
</evidence>
<dbReference type="Gene3D" id="3.40.50.300">
    <property type="entry name" value="P-loop containing nucleotide triphosphate hydrolases"/>
    <property type="match status" value="1"/>
</dbReference>
<evidence type="ECO:0000259" key="11">
    <source>
        <dbReference type="Pfam" id="PF05127"/>
    </source>
</evidence>
<accession>A0A9W3BNT7</accession>
<reference evidence="16" key="1">
    <citation type="submission" date="2025-08" db="UniProtKB">
        <authorList>
            <consortium name="RefSeq"/>
        </authorList>
    </citation>
    <scope>IDENTIFICATION</scope>
</reference>
<comment type="function">
    <text evidence="9">RNA cytidine acetyltransferase with specificity toward both 18S rRNA and tRNAs. Catalyzes the formation of N(4)-acetylcytidine (ac4C) in 18S rRNA. Required for early nucleolar cleavages of precursor rRNA at sites A0, A1 and A2 during 18S rRNA synthesis. Catalyzes the formation of ac4C in serine and leucine tRNAs. Requires a tRNA-binding adapter protein for full tRNA acetyltransferase activity but not for 18S rRNA acetylation.</text>
</comment>
<feature type="domain" description="Possible tRNA binding" evidence="14">
    <location>
        <begin position="799"/>
        <end position="1001"/>
    </location>
</feature>
<feature type="region of interest" description="Disordered" evidence="10">
    <location>
        <begin position="975"/>
        <end position="1012"/>
    </location>
</feature>
<evidence type="ECO:0000313" key="15">
    <source>
        <dbReference type="Proteomes" id="UP001165740"/>
    </source>
</evidence>
<sequence>MPDKIDTRIKLLIANGVSTQHRSIFVIVGNQGKDQVVTFHHLLSQAKGNARPSVLWCYKKELGFSSHTKKKMKQIQKKIKSGRLNVNEDDPFDLFVASTSIRYCHYSDSHTVLGNTYGMCILQDFEALTPNLLARTIETVEGGGLIVVLLRPMTSLKELFTLTMDVHAKFRTESHQDVIGRFNERFVLSLGTCKSCLVMDDKLQLLPISSHALDIELLPAKSHEESYAVQSEMSKLINSIPETNITAHKIVQLCRTLDQTHGFMKLIEVLQKKTLSSTVVMTAARGRGKSATLGLSLASSVDFGYSNIFVTAPSPENLKTLFEFIFKGFDALGYQENKDYEILTSTNPDFNKAVVRVNIFRNHRQTLQYIHPADSHKLGQAELVCIDEAAAIPLPLVKNLLGPYLVFMSSTINGYEGTGRSLSLKLIHQLRQQSCTTGSQKTKFSGKETDKVTFGENMFTFCELIVCVLKMHLIPKCFSTLGRTLVELELKESVRYAPNDPVEAWLNDLLCLDANINPWSISDCPQASSCHLYSVNRDTLFSFHGASEKFLHKVMALYVSSHYKNSPNDLQLLSDAPAHQIFVLLGPTRANQKDLPEVLCVLQVCLEGGLTKSSVAKNLDRGVRASGDLIPWTISQQFLDHNFACLSGARVVRIATHPDYQRMGYGSVALDQLQKFYEGEFSKLKDTKDLGSNLENSSDENVDISSKMDKKKGTNLFSEILEPRTKLPPLLVRLEDSHPEKLHYLGVSFGLTSELFRFWKKSGYVPLYLRQTPNELTGEHSCIMIKEINTVKVERPVCLQSYWKDFQRRFVSLLSYQFRTFKPSHALEILRNKNVKTTETDPLNLSQLTMFFNPSDLQRLKLYSNNMVDYHMIVDVLPVLSRLYFTGLIKLHLTIIQSSILLALGLQHKTVEDIEKDLELPVTQILGQFKESITKFVKLFRELKDQDQGETFSKVQKQTTLDKCNSSSRAEKDLDISLQSMKSTNERKHKLPEDCDTSSQGTTKKKHKQTNV</sequence>
<comment type="catalytic activity">
    <reaction evidence="9">
        <text>a cytidine in 18S rRNA + acetyl-CoA + ATP + H2O = an N(4)-acetylcytidine in 18S rRNA + ADP + phosphate + CoA + H(+)</text>
        <dbReference type="Rhea" id="RHEA:51424"/>
        <dbReference type="Rhea" id="RHEA-COMP:13575"/>
        <dbReference type="Rhea" id="RHEA-COMP:13576"/>
        <dbReference type="ChEBI" id="CHEBI:15377"/>
        <dbReference type="ChEBI" id="CHEBI:15378"/>
        <dbReference type="ChEBI" id="CHEBI:30616"/>
        <dbReference type="ChEBI" id="CHEBI:43474"/>
        <dbReference type="ChEBI" id="CHEBI:57287"/>
        <dbReference type="ChEBI" id="CHEBI:57288"/>
        <dbReference type="ChEBI" id="CHEBI:74900"/>
        <dbReference type="ChEBI" id="CHEBI:82748"/>
        <dbReference type="ChEBI" id="CHEBI:456216"/>
    </reaction>
</comment>
<dbReference type="InterPro" id="IPR007807">
    <property type="entry name" value="TcmA/NAT10_helicase"/>
</dbReference>
<dbReference type="InterPro" id="IPR000182">
    <property type="entry name" value="GNAT_dom"/>
</dbReference>
<dbReference type="InterPro" id="IPR027417">
    <property type="entry name" value="P-loop_NTPase"/>
</dbReference>
<keyword evidence="7 9" id="KW-0539">Nucleus</keyword>
<dbReference type="AlphaFoldDB" id="A0A9W3BNT7"/>
<feature type="domain" description="N-acetyltransferase" evidence="13">
    <location>
        <begin position="553"/>
        <end position="788"/>
    </location>
</feature>
<feature type="binding site" evidence="9">
    <location>
        <begin position="654"/>
        <end position="656"/>
    </location>
    <ligand>
        <name>acetyl-CoA</name>
        <dbReference type="ChEBI" id="CHEBI:57288"/>
    </ligand>
</feature>
<dbReference type="InterPro" id="IPR016181">
    <property type="entry name" value="Acyl_CoA_acyltransferase"/>
</dbReference>
<keyword evidence="3 9" id="KW-0808">Transferase</keyword>
<dbReference type="GO" id="GO:1990883">
    <property type="term" value="F:18S rRNA cytidine N-acetyltransferase activity"/>
    <property type="evidence" value="ECO:0007669"/>
    <property type="project" value="TreeGrafter"/>
</dbReference>
<protein>
    <recommendedName>
        <fullName evidence="9">RNA cytidine acetyltransferase</fullName>
        <ecNumber evidence="9">2.3.1.-</ecNumber>
    </recommendedName>
    <alternativeName>
        <fullName evidence="9">18S rRNA cytosine acetyltransferase</fullName>
    </alternativeName>
</protein>
<evidence type="ECO:0000313" key="16">
    <source>
        <dbReference type="RefSeq" id="XP_055901048.1"/>
    </source>
</evidence>
<dbReference type="SUPFAM" id="SSF55729">
    <property type="entry name" value="Acyl-CoA N-acyltransferases (Nat)"/>
    <property type="match status" value="1"/>
</dbReference>
<evidence type="ECO:0000259" key="14">
    <source>
        <dbReference type="Pfam" id="PF13725"/>
    </source>
</evidence>
<evidence type="ECO:0000256" key="8">
    <source>
        <dbReference type="ARBA" id="ARBA00023315"/>
    </source>
</evidence>
<feature type="compositionally biased region" description="Basic residues" evidence="10">
    <location>
        <begin position="1003"/>
        <end position="1012"/>
    </location>
</feature>
<keyword evidence="8 9" id="KW-0012">Acyltransferase</keyword>
<dbReference type="GeneID" id="106072700"/>
<dbReference type="Pfam" id="PF08351">
    <property type="entry name" value="TmcA_N"/>
    <property type="match status" value="1"/>
</dbReference>
<evidence type="ECO:0000256" key="7">
    <source>
        <dbReference type="ARBA" id="ARBA00023242"/>
    </source>
</evidence>
<dbReference type="Pfam" id="PF13718">
    <property type="entry name" value="GNAT_acetyltr_2"/>
    <property type="match status" value="1"/>
</dbReference>
<evidence type="ECO:0000256" key="5">
    <source>
        <dbReference type="ARBA" id="ARBA00022741"/>
    </source>
</evidence>
<evidence type="ECO:0000259" key="12">
    <source>
        <dbReference type="Pfam" id="PF08351"/>
    </source>
</evidence>